<dbReference type="PANTHER" id="PTHR30570:SF1">
    <property type="entry name" value="PHOSPHATE-BINDING PROTEIN PSTS"/>
    <property type="match status" value="1"/>
</dbReference>
<dbReference type="Gene3D" id="3.40.190.10">
    <property type="entry name" value="Periplasmic binding protein-like II"/>
    <property type="match status" value="2"/>
</dbReference>
<dbReference type="RefSeq" id="WP_147582847.1">
    <property type="nucleotide sequence ID" value="NZ_CP042831.1"/>
</dbReference>
<dbReference type="PANTHER" id="PTHR30570">
    <property type="entry name" value="PERIPLASMIC PHOSPHATE BINDING COMPONENT OF PHOSPHATE ABC TRANSPORTER"/>
    <property type="match status" value="1"/>
</dbReference>
<proteinExistence type="predicted"/>
<gene>
    <name evidence="3" type="ORF">FUA48_06820</name>
</gene>
<dbReference type="AlphaFoldDB" id="A0A5B9FX54"/>
<protein>
    <submittedName>
        <fullName evidence="3">Phosphate ABC transporter substrate-binding protein</fullName>
    </submittedName>
</protein>
<dbReference type="InterPro" id="IPR024370">
    <property type="entry name" value="PBP_domain"/>
</dbReference>
<evidence type="ECO:0000256" key="1">
    <source>
        <dbReference type="ARBA" id="ARBA00022729"/>
    </source>
</evidence>
<dbReference type="InterPro" id="IPR050811">
    <property type="entry name" value="Phosphate_ABC_transporter"/>
</dbReference>
<reference evidence="3 4" key="1">
    <citation type="submission" date="2019-08" db="EMBL/GenBank/DDBJ databases">
        <title>Flavobacterium alkalisoli sp. nov., isolated from rhizosphere soil of Suaeda salsa.</title>
        <authorList>
            <person name="Sun J.-Q."/>
            <person name="Xu L."/>
        </authorList>
    </citation>
    <scope>NUCLEOTIDE SEQUENCE [LARGE SCALE GENOMIC DNA]</scope>
    <source>
        <strain evidence="3 4">XS-5</strain>
    </source>
</reference>
<feature type="domain" description="PBP" evidence="2">
    <location>
        <begin position="40"/>
        <end position="280"/>
    </location>
</feature>
<dbReference type="OrthoDB" id="1450880at2"/>
<keyword evidence="4" id="KW-1185">Reference proteome</keyword>
<keyword evidence="1" id="KW-0732">Signal</keyword>
<evidence type="ECO:0000259" key="2">
    <source>
        <dbReference type="Pfam" id="PF12849"/>
    </source>
</evidence>
<dbReference type="Pfam" id="PF12849">
    <property type="entry name" value="PBP_like_2"/>
    <property type="match status" value="1"/>
</dbReference>
<dbReference type="Proteomes" id="UP000321222">
    <property type="component" value="Chromosome"/>
</dbReference>
<dbReference type="KEGG" id="fak:FUA48_06820"/>
<dbReference type="EMBL" id="CP042831">
    <property type="protein sequence ID" value="QEE49302.1"/>
    <property type="molecule type" value="Genomic_DNA"/>
</dbReference>
<dbReference type="SUPFAM" id="SSF53850">
    <property type="entry name" value="Periplasmic binding protein-like II"/>
    <property type="match status" value="1"/>
</dbReference>
<sequence>MKGKIKYIFFSLLLVLTVSVTFYSCKDKTDEDREAVIKETLTSGEITILTDNTISPIVEDVVTVFHSVYKNAHINQVNKTEKEIVQALLNDSARVAILPRKLTPSEEKYFTNRKITPRVTEFATDAIALLANSKTNDTVVNLEDVLNVLRGKPSGKVKSLVFDNPGSSTVEYMLEMAGVDKLPESGVYSVKSNEEIIKYVHDNAGAIGIIGVDWIVQAPSHLTQYIDEITVLGVDNVKMDGAEKKYYKPNQSNIATGAYPLTRKLYVLNYQSKQGLGMGFEIYIRAREGQRIILKSGLLPVEIPTREISVRKEL</sequence>
<organism evidence="3 4">
    <name type="scientific">Flavobacterium alkalisoli</name>
    <dbReference type="NCBI Taxonomy" id="2602769"/>
    <lineage>
        <taxon>Bacteria</taxon>
        <taxon>Pseudomonadati</taxon>
        <taxon>Bacteroidota</taxon>
        <taxon>Flavobacteriia</taxon>
        <taxon>Flavobacteriales</taxon>
        <taxon>Flavobacteriaceae</taxon>
        <taxon>Flavobacterium</taxon>
    </lineage>
</organism>
<evidence type="ECO:0000313" key="3">
    <source>
        <dbReference type="EMBL" id="QEE49302.1"/>
    </source>
</evidence>
<evidence type="ECO:0000313" key="4">
    <source>
        <dbReference type="Proteomes" id="UP000321222"/>
    </source>
</evidence>
<accession>A0A5B9FX54</accession>
<dbReference type="PROSITE" id="PS51257">
    <property type="entry name" value="PROKAR_LIPOPROTEIN"/>
    <property type="match status" value="1"/>
</dbReference>
<name>A0A5B9FX54_9FLAO</name>